<dbReference type="PANTHER" id="PTHR42850:SF4">
    <property type="entry name" value="ZINC-DEPENDENT ENDOPOLYPHOSPHATASE"/>
    <property type="match status" value="1"/>
</dbReference>
<feature type="domain" description="Calcineurin-like phosphoesterase" evidence="1">
    <location>
        <begin position="2"/>
        <end position="154"/>
    </location>
</feature>
<comment type="caution">
    <text evidence="2">The sequence shown here is derived from an EMBL/GenBank/DDBJ whole genome shotgun (WGS) entry which is preliminary data.</text>
</comment>
<dbReference type="SUPFAM" id="SSF56300">
    <property type="entry name" value="Metallo-dependent phosphatases"/>
    <property type="match status" value="1"/>
</dbReference>
<evidence type="ECO:0000259" key="1">
    <source>
        <dbReference type="Pfam" id="PF00149"/>
    </source>
</evidence>
<name>A0A2R5F2C1_9BACL</name>
<dbReference type="Proteomes" id="UP000245202">
    <property type="component" value="Unassembled WGS sequence"/>
</dbReference>
<protein>
    <recommendedName>
        <fullName evidence="1">Calcineurin-like phosphoesterase domain-containing protein</fullName>
    </recommendedName>
</protein>
<dbReference type="InterPro" id="IPR004843">
    <property type="entry name" value="Calcineurin-like_PHP"/>
</dbReference>
<evidence type="ECO:0000313" key="2">
    <source>
        <dbReference type="EMBL" id="GBG09981.1"/>
    </source>
</evidence>
<dbReference type="EMBL" id="BDQX01000281">
    <property type="protein sequence ID" value="GBG09981.1"/>
    <property type="molecule type" value="Genomic_DNA"/>
</dbReference>
<dbReference type="GO" id="GO:0005737">
    <property type="term" value="C:cytoplasm"/>
    <property type="evidence" value="ECO:0007669"/>
    <property type="project" value="TreeGrafter"/>
</dbReference>
<keyword evidence="3" id="KW-1185">Reference proteome</keyword>
<evidence type="ECO:0000313" key="3">
    <source>
        <dbReference type="Proteomes" id="UP000245202"/>
    </source>
</evidence>
<dbReference type="PANTHER" id="PTHR42850">
    <property type="entry name" value="METALLOPHOSPHOESTERASE"/>
    <property type="match status" value="1"/>
</dbReference>
<dbReference type="GO" id="GO:0016791">
    <property type="term" value="F:phosphatase activity"/>
    <property type="evidence" value="ECO:0007669"/>
    <property type="project" value="TreeGrafter"/>
</dbReference>
<proteinExistence type="predicted"/>
<dbReference type="AlphaFoldDB" id="A0A2R5F2C1"/>
<gene>
    <name evidence="2" type="ORF">PAT3040_04664</name>
</gene>
<dbReference type="GO" id="GO:0110154">
    <property type="term" value="P:RNA decapping"/>
    <property type="evidence" value="ECO:0007669"/>
    <property type="project" value="TreeGrafter"/>
</dbReference>
<dbReference type="Gene3D" id="3.60.21.10">
    <property type="match status" value="1"/>
</dbReference>
<reference evidence="2 3" key="1">
    <citation type="submission" date="2017-08" db="EMBL/GenBank/DDBJ databases">
        <title>Substantial Increase in Enzyme Production by Combined Drug-Resistance Mutations in Paenibacillus agaridevorans.</title>
        <authorList>
            <person name="Tanaka Y."/>
            <person name="Funane K."/>
            <person name="Hosaka T."/>
            <person name="Shiwa Y."/>
            <person name="Fujita N."/>
            <person name="Miyazaki T."/>
            <person name="Yoshikawa H."/>
            <person name="Murakami K."/>
            <person name="Kasahara K."/>
            <person name="Inaoka T."/>
            <person name="Hiraga Y."/>
            <person name="Ochi K."/>
        </authorList>
    </citation>
    <scope>NUCLEOTIDE SEQUENCE [LARGE SCALE GENOMIC DNA]</scope>
    <source>
        <strain evidence="2 3">T-3040</strain>
    </source>
</reference>
<dbReference type="InterPro" id="IPR029052">
    <property type="entry name" value="Metallo-depent_PP-like"/>
</dbReference>
<dbReference type="InterPro" id="IPR050126">
    <property type="entry name" value="Ap4A_hydrolase"/>
</dbReference>
<sequence length="213" mass="23530">MLVISDIHGHKDGCQRLLEAAAYDPLVDTLMLLGDYIDADQPASWSTLDFVQKLVEGGAKAIPGNQELKLASMLRRRGSAYRRYANWIGSLPLYIKRPPYLFVHAGIRPGRTLRSQTANDLTEIREEFYLQPESRLPGKYRIVFGHTPTFKLGAPSGLLWADSRRIGIDTGAKHGCRLTLLDLSGSIAYSCQTFGGYVSGSEVRMESVASLLA</sequence>
<accession>A0A2R5F2C1</accession>
<dbReference type="GO" id="GO:0008803">
    <property type="term" value="F:bis(5'-nucleosyl)-tetraphosphatase (symmetrical) activity"/>
    <property type="evidence" value="ECO:0007669"/>
    <property type="project" value="TreeGrafter"/>
</dbReference>
<dbReference type="Pfam" id="PF00149">
    <property type="entry name" value="Metallophos"/>
    <property type="match status" value="1"/>
</dbReference>
<organism evidence="2 3">
    <name type="scientific">Paenibacillus agaridevorans</name>
    <dbReference type="NCBI Taxonomy" id="171404"/>
    <lineage>
        <taxon>Bacteria</taxon>
        <taxon>Bacillati</taxon>
        <taxon>Bacillota</taxon>
        <taxon>Bacilli</taxon>
        <taxon>Bacillales</taxon>
        <taxon>Paenibacillaceae</taxon>
        <taxon>Paenibacillus</taxon>
    </lineage>
</organism>